<dbReference type="EMBL" id="ML220112">
    <property type="protein sequence ID" value="TGZ84453.1"/>
    <property type="molecule type" value="Genomic_DNA"/>
</dbReference>
<accession>A0A4S2N5K7</accession>
<dbReference type="InParanoid" id="A0A4S2N5K7"/>
<feature type="signal peptide" evidence="1">
    <location>
        <begin position="1"/>
        <end position="20"/>
    </location>
</feature>
<sequence length="187" mass="19811">MELPFITTLLLFLLPLLARAQNICMQRLSIGSYKFANPNLSGNLEIHNGYAFFGVTPNSDGFPSYVYPNPRGQIFTPTVPGSAYLSPVSGGPSGLYNLRWGTVPGSAVPLSKLFYATGCGCGGNCGGACVVVDDTPADEFNTGLWLATAPVNLAGAPAGSWQVRWWNGTTGLPTGHNNVLLWRGAWA</sequence>
<evidence type="ECO:0000313" key="3">
    <source>
        <dbReference type="Proteomes" id="UP000298138"/>
    </source>
</evidence>
<reference evidence="2 3" key="1">
    <citation type="submission" date="2019-04" db="EMBL/GenBank/DDBJ databases">
        <title>Comparative genomics and transcriptomics to analyze fruiting body development in filamentous ascomycetes.</title>
        <authorList>
            <consortium name="DOE Joint Genome Institute"/>
            <person name="Lutkenhaus R."/>
            <person name="Traeger S."/>
            <person name="Breuer J."/>
            <person name="Kuo A."/>
            <person name="Lipzen A."/>
            <person name="Pangilinan J."/>
            <person name="Dilworth D."/>
            <person name="Sandor L."/>
            <person name="Poggeler S."/>
            <person name="Barry K."/>
            <person name="Grigoriev I.V."/>
            <person name="Nowrousian M."/>
        </authorList>
    </citation>
    <scope>NUCLEOTIDE SEQUENCE [LARGE SCALE GENOMIC DNA]</scope>
    <source>
        <strain evidence="2 3">CBS 389.68</strain>
    </source>
</reference>
<evidence type="ECO:0000313" key="2">
    <source>
        <dbReference type="EMBL" id="TGZ84453.1"/>
    </source>
</evidence>
<name>A0A4S2N5K7_9PEZI</name>
<organism evidence="2 3">
    <name type="scientific">Ascodesmis nigricans</name>
    <dbReference type="NCBI Taxonomy" id="341454"/>
    <lineage>
        <taxon>Eukaryota</taxon>
        <taxon>Fungi</taxon>
        <taxon>Dikarya</taxon>
        <taxon>Ascomycota</taxon>
        <taxon>Pezizomycotina</taxon>
        <taxon>Pezizomycetes</taxon>
        <taxon>Pezizales</taxon>
        <taxon>Ascodesmidaceae</taxon>
        <taxon>Ascodesmis</taxon>
    </lineage>
</organism>
<evidence type="ECO:0000256" key="1">
    <source>
        <dbReference type="SAM" id="SignalP"/>
    </source>
</evidence>
<feature type="chain" id="PRO_5020761628" evidence="1">
    <location>
        <begin position="21"/>
        <end position="187"/>
    </location>
</feature>
<dbReference type="Proteomes" id="UP000298138">
    <property type="component" value="Unassembled WGS sequence"/>
</dbReference>
<keyword evidence="1" id="KW-0732">Signal</keyword>
<protein>
    <submittedName>
        <fullName evidence="2">Uncharacterized protein</fullName>
    </submittedName>
</protein>
<proteinExistence type="predicted"/>
<gene>
    <name evidence="2" type="ORF">EX30DRAFT_336981</name>
</gene>
<dbReference type="AlphaFoldDB" id="A0A4S2N5K7"/>
<keyword evidence="3" id="KW-1185">Reference proteome</keyword>